<reference evidence="2" key="1">
    <citation type="journal article" date="2015" name="Nat. Plants">
        <title>Genome expansion of Arabis alpina linked with retrotransposition and reduced symmetric DNA methylation.</title>
        <authorList>
            <person name="Willing E.M."/>
            <person name="Rawat V."/>
            <person name="Mandakova T."/>
            <person name="Maumus F."/>
            <person name="James G.V."/>
            <person name="Nordstroem K.J."/>
            <person name="Becker C."/>
            <person name="Warthmann N."/>
            <person name="Chica C."/>
            <person name="Szarzynska B."/>
            <person name="Zytnicki M."/>
            <person name="Albani M.C."/>
            <person name="Kiefer C."/>
            <person name="Bergonzi S."/>
            <person name="Castaings L."/>
            <person name="Mateos J.L."/>
            <person name="Berns M.C."/>
            <person name="Bujdoso N."/>
            <person name="Piofczyk T."/>
            <person name="de Lorenzo L."/>
            <person name="Barrero-Sicilia C."/>
            <person name="Mateos I."/>
            <person name="Piednoel M."/>
            <person name="Hagmann J."/>
            <person name="Chen-Min-Tao R."/>
            <person name="Iglesias-Fernandez R."/>
            <person name="Schuster S.C."/>
            <person name="Alonso-Blanco C."/>
            <person name="Roudier F."/>
            <person name="Carbonero P."/>
            <person name="Paz-Ares J."/>
            <person name="Davis S.J."/>
            <person name="Pecinka A."/>
            <person name="Quesneville H."/>
            <person name="Colot V."/>
            <person name="Lysak M.A."/>
            <person name="Weigel D."/>
            <person name="Coupland G."/>
            <person name="Schneeberger K."/>
        </authorList>
    </citation>
    <scope>NUCLEOTIDE SEQUENCE [LARGE SCALE GENOMIC DNA]</scope>
    <source>
        <strain evidence="2">cv. Pajares</strain>
    </source>
</reference>
<evidence type="ECO:0000313" key="1">
    <source>
        <dbReference type="EMBL" id="KFK22298.1"/>
    </source>
</evidence>
<name>A0A087FXE6_ARAAL</name>
<protein>
    <submittedName>
        <fullName evidence="1">Uncharacterized protein</fullName>
    </submittedName>
</protein>
<dbReference type="EMBL" id="KL990659">
    <property type="protein sequence ID" value="KFK22298.1"/>
    <property type="molecule type" value="Genomic_DNA"/>
</dbReference>
<sequence length="12" mass="1542">DEIMKRAWKCVY</sequence>
<gene>
    <name evidence="1" type="ORF">AALP_AAs69848U000100</name>
</gene>
<feature type="non-terminal residue" evidence="1">
    <location>
        <position position="1"/>
    </location>
</feature>
<evidence type="ECO:0000313" key="2">
    <source>
        <dbReference type="Proteomes" id="UP000029120"/>
    </source>
</evidence>
<accession>A0A087FXE6</accession>
<dbReference type="Proteomes" id="UP000029120">
    <property type="component" value="Unassembled WGS sequence"/>
</dbReference>
<keyword evidence="2" id="KW-1185">Reference proteome</keyword>
<organism evidence="1 2">
    <name type="scientific">Arabis alpina</name>
    <name type="common">Alpine rock-cress</name>
    <dbReference type="NCBI Taxonomy" id="50452"/>
    <lineage>
        <taxon>Eukaryota</taxon>
        <taxon>Viridiplantae</taxon>
        <taxon>Streptophyta</taxon>
        <taxon>Embryophyta</taxon>
        <taxon>Tracheophyta</taxon>
        <taxon>Spermatophyta</taxon>
        <taxon>Magnoliopsida</taxon>
        <taxon>eudicotyledons</taxon>
        <taxon>Gunneridae</taxon>
        <taxon>Pentapetalae</taxon>
        <taxon>rosids</taxon>
        <taxon>malvids</taxon>
        <taxon>Brassicales</taxon>
        <taxon>Brassicaceae</taxon>
        <taxon>Arabideae</taxon>
        <taxon>Arabis</taxon>
    </lineage>
</organism>
<proteinExistence type="predicted"/>